<dbReference type="Proteomes" id="UP001215151">
    <property type="component" value="Unassembled WGS sequence"/>
</dbReference>
<organism evidence="1 2">
    <name type="scientific">Trametes cubensis</name>
    <dbReference type="NCBI Taxonomy" id="1111947"/>
    <lineage>
        <taxon>Eukaryota</taxon>
        <taxon>Fungi</taxon>
        <taxon>Dikarya</taxon>
        <taxon>Basidiomycota</taxon>
        <taxon>Agaricomycotina</taxon>
        <taxon>Agaricomycetes</taxon>
        <taxon>Polyporales</taxon>
        <taxon>Polyporaceae</taxon>
        <taxon>Trametes</taxon>
    </lineage>
</organism>
<comment type="caution">
    <text evidence="1">The sequence shown here is derived from an EMBL/GenBank/DDBJ whole genome shotgun (WGS) entry which is preliminary data.</text>
</comment>
<protein>
    <submittedName>
        <fullName evidence="1">Uncharacterized protein</fullName>
    </submittedName>
</protein>
<evidence type="ECO:0000313" key="1">
    <source>
        <dbReference type="EMBL" id="KAJ8457293.1"/>
    </source>
</evidence>
<sequence length="254" mass="28258">MQSSKARFMFFGEHTTYLSAHDEDEGFDGVRGEEAASLALGAQTCRHAGGLVVLFLVVPDFPAEAIRLSMNGEQSMSRADSRGEGVRVGRGGFLTSLILVLTPLLLSVAVKLESTHSATLAHPIDGLFDYEKALRNVFKWLVRHQAQKARRHVEHLRVASVGAAVSYQHTLRSSLNPLNVVHNIYERCSLEEFHSVQGEVSYDSLAPEQIEKHYRGNVQYCPKDDVHFPTCTSRRARRLRRLVCALNTGEISVS</sequence>
<reference evidence="1" key="1">
    <citation type="submission" date="2022-11" db="EMBL/GenBank/DDBJ databases">
        <title>Genome Sequence of Cubamyces cubensis.</title>
        <authorList>
            <person name="Buettner E."/>
        </authorList>
    </citation>
    <scope>NUCLEOTIDE SEQUENCE</scope>
    <source>
        <strain evidence="1">MPL-01</strain>
    </source>
</reference>
<name>A0AAD7THV4_9APHY</name>
<gene>
    <name evidence="1" type="ORF">ONZ51_g11619</name>
</gene>
<evidence type="ECO:0000313" key="2">
    <source>
        <dbReference type="Proteomes" id="UP001215151"/>
    </source>
</evidence>
<dbReference type="AlphaFoldDB" id="A0AAD7THV4"/>
<dbReference type="EMBL" id="JAPEVG010000577">
    <property type="protein sequence ID" value="KAJ8457293.1"/>
    <property type="molecule type" value="Genomic_DNA"/>
</dbReference>
<proteinExistence type="predicted"/>
<keyword evidence="2" id="KW-1185">Reference proteome</keyword>
<accession>A0AAD7THV4</accession>